<protein>
    <submittedName>
        <fullName evidence="2">N-acetylglucosaminyl transferase, putative</fullName>
        <ecNumber evidence="2">2.4.1.198</ecNumber>
    </submittedName>
</protein>
<keyword evidence="1" id="KW-1133">Transmembrane helix</keyword>
<keyword evidence="2" id="KW-0808">Transferase</keyword>
<proteinExistence type="predicted"/>
<dbReference type="AlphaFoldDB" id="Q4U8H3"/>
<dbReference type="KEGG" id="tan:TA11115"/>
<feature type="transmembrane region" description="Helical" evidence="1">
    <location>
        <begin position="278"/>
        <end position="298"/>
    </location>
</feature>
<dbReference type="Proteomes" id="UP000001950">
    <property type="component" value="Chromosome 4"/>
</dbReference>
<accession>Q4U8H3</accession>
<feature type="transmembrane region" description="Helical" evidence="1">
    <location>
        <begin position="241"/>
        <end position="258"/>
    </location>
</feature>
<keyword evidence="3" id="KW-1185">Reference proteome</keyword>
<name>Q4U8H3_THEAN</name>
<dbReference type="VEuPathDB" id="PiroplasmaDB:TA11115"/>
<dbReference type="OrthoDB" id="70250at2759"/>
<evidence type="ECO:0000313" key="3">
    <source>
        <dbReference type="Proteomes" id="UP000001950"/>
    </source>
</evidence>
<feature type="transmembrane region" description="Helical" evidence="1">
    <location>
        <begin position="310"/>
        <end position="333"/>
    </location>
</feature>
<dbReference type="Pfam" id="PF05024">
    <property type="entry name" value="Gpi1"/>
    <property type="match status" value="1"/>
</dbReference>
<dbReference type="GO" id="GO:0016020">
    <property type="term" value="C:membrane"/>
    <property type="evidence" value="ECO:0007669"/>
    <property type="project" value="InterPro"/>
</dbReference>
<dbReference type="GO" id="GO:0017176">
    <property type="term" value="F:phosphatidylinositol N-acetylglucosaminyltransferase activity"/>
    <property type="evidence" value="ECO:0007669"/>
    <property type="project" value="UniProtKB-EC"/>
</dbReference>
<dbReference type="EC" id="2.4.1.198" evidence="2"/>
<gene>
    <name evidence="2" type="ORF">TA11115</name>
</gene>
<dbReference type="InterPro" id="IPR007720">
    <property type="entry name" value="PigQ/GPI1"/>
</dbReference>
<dbReference type="GeneID" id="3862879"/>
<organism evidence="2 3">
    <name type="scientific">Theileria annulata</name>
    <dbReference type="NCBI Taxonomy" id="5874"/>
    <lineage>
        <taxon>Eukaryota</taxon>
        <taxon>Sar</taxon>
        <taxon>Alveolata</taxon>
        <taxon>Apicomplexa</taxon>
        <taxon>Aconoidasida</taxon>
        <taxon>Piroplasmida</taxon>
        <taxon>Theileriidae</taxon>
        <taxon>Theileria</taxon>
    </lineage>
</organism>
<dbReference type="GO" id="GO:0005783">
    <property type="term" value="C:endoplasmic reticulum"/>
    <property type="evidence" value="ECO:0007669"/>
    <property type="project" value="TreeGrafter"/>
</dbReference>
<dbReference type="eggNOG" id="KOG1183">
    <property type="taxonomic scope" value="Eukaryota"/>
</dbReference>
<dbReference type="STRING" id="5874.Q4U8H3"/>
<feature type="transmembrane region" description="Helical" evidence="1">
    <location>
        <begin position="486"/>
        <end position="506"/>
    </location>
</feature>
<keyword evidence="1" id="KW-0812">Transmembrane</keyword>
<sequence>MDSVKGSESLNVFIPEDLLINHSRDYDKSFLLGWEGIKGQFFIIDAYSASDKLSKVLDSIKKDSNLENITWMKNGLQLLDHFTLNINGEKGEFINLSLTDILSGKEVQKVVTFVYKNEYFDLKSSDLFENLKVKTENSSDCLDPNCAIGPCLLLATLIRNYIRRMLYIEQNDQTHLCDLKFINSFNRKSSLLSHSRFIVYLVFVKFTFYLSLFTNCILRFLNLRAGRLIRFLKFIPKYSRFFSLLIYRLTILSQWHISYKELLSKTQMSEYFELRNELLNFATSMYISLFGGLLEFFLFRKVTFERKNEVSQFTIIVFRSLFYYLTTKIFIYIKLNNEVSASLAKFVVNKVMVWRYLKEKLEPIRLFLLKALEYSALLGLSAQASVFYDLFAFETLRLYYLYFIMLSIMSYTQKYLYTLLLLFKGKKWNVLKSVLDTNEFTKEQLFIGVVFFVIFALNYPTIWIFYISSVTILAPILRKVNLNYLVVKVLIHSFVELLSGLPYYVLAHNAFSKKYIEGVYFRKIEGTLHSKFILSDNSKVYKSGTLNVSKILLFIGYDLS</sequence>
<evidence type="ECO:0000313" key="2">
    <source>
        <dbReference type="EMBL" id="CAI76880.1"/>
    </source>
</evidence>
<evidence type="ECO:0000256" key="1">
    <source>
        <dbReference type="SAM" id="Phobius"/>
    </source>
</evidence>
<dbReference type="OMA" id="YPTIWIF"/>
<dbReference type="RefSeq" id="XP_953505.1">
    <property type="nucleotide sequence ID" value="XM_948412.1"/>
</dbReference>
<dbReference type="GO" id="GO:0006506">
    <property type="term" value="P:GPI anchor biosynthetic process"/>
    <property type="evidence" value="ECO:0007669"/>
    <property type="project" value="InterPro"/>
</dbReference>
<keyword evidence="1" id="KW-0472">Membrane</keyword>
<feature type="transmembrane region" description="Helical" evidence="1">
    <location>
        <begin position="444"/>
        <end position="466"/>
    </location>
</feature>
<reference evidence="2 3" key="1">
    <citation type="journal article" date="2005" name="Science">
        <title>Genome of the host-cell transforming parasite Theileria annulata compared with T. parva.</title>
        <authorList>
            <person name="Pain A."/>
            <person name="Renauld H."/>
            <person name="Berriman M."/>
            <person name="Murphy L."/>
            <person name="Yeats C.A."/>
            <person name="Weir W."/>
            <person name="Kerhornou A."/>
            <person name="Aslett M."/>
            <person name="Bishop R."/>
            <person name="Bouchier C."/>
            <person name="Cochet M."/>
            <person name="Coulson R.M.R."/>
            <person name="Cronin A."/>
            <person name="de Villiers E.P."/>
            <person name="Fraser A."/>
            <person name="Fosker N."/>
            <person name="Gardner M."/>
            <person name="Goble A."/>
            <person name="Griffiths-Jones S."/>
            <person name="Harris D.E."/>
            <person name="Katzer F."/>
            <person name="Larke N."/>
            <person name="Lord A."/>
            <person name="Maser P."/>
            <person name="McKellar S."/>
            <person name="Mooney P."/>
            <person name="Morton F."/>
            <person name="Nene V."/>
            <person name="O'Neil S."/>
            <person name="Price C."/>
            <person name="Quail M.A."/>
            <person name="Rabbinowitsch E."/>
            <person name="Rawlings N.D."/>
            <person name="Rutter S."/>
            <person name="Saunders D."/>
            <person name="Seeger K."/>
            <person name="Shah T."/>
            <person name="Squares R."/>
            <person name="Squares S."/>
            <person name="Tivey A."/>
            <person name="Walker A.R."/>
            <person name="Woodward J."/>
            <person name="Dobbelaere D.A.E."/>
            <person name="Langsley G."/>
            <person name="Rajandream M.A."/>
            <person name="McKeever D."/>
            <person name="Shiels B."/>
            <person name="Tait A."/>
            <person name="Barrell B.G."/>
            <person name="Hall N."/>
        </authorList>
    </citation>
    <scope>NUCLEOTIDE SEQUENCE [LARGE SCALE GENOMIC DNA]</scope>
    <source>
        <strain evidence="3">Ankara</strain>
    </source>
</reference>
<keyword evidence="2" id="KW-0328">Glycosyltransferase</keyword>
<dbReference type="EMBL" id="CR940353">
    <property type="protein sequence ID" value="CAI76880.1"/>
    <property type="molecule type" value="Genomic_DNA"/>
</dbReference>
<dbReference type="PANTHER" id="PTHR21329:SF3">
    <property type="entry name" value="PHOSPHATIDYLINOSITOL N-ACETYLGLUCOSAMINYLTRANSFERASE SUBUNIT Q"/>
    <property type="match status" value="1"/>
</dbReference>
<feature type="transmembrane region" description="Helical" evidence="1">
    <location>
        <begin position="197"/>
        <end position="221"/>
    </location>
</feature>
<dbReference type="InParanoid" id="Q4U8H3"/>
<dbReference type="PANTHER" id="PTHR21329">
    <property type="entry name" value="PHOSPHATIDYLINOSITOL N-ACETYLGLUCOSAMINYLTRANSFERASE SUBUNIT Q-RELATED"/>
    <property type="match status" value="1"/>
</dbReference>
<feature type="transmembrane region" description="Helical" evidence="1">
    <location>
        <begin position="400"/>
        <end position="423"/>
    </location>
</feature>